<keyword evidence="4" id="KW-1185">Reference proteome</keyword>
<comment type="caution">
    <text evidence="3">The sequence shown here is derived from an EMBL/GenBank/DDBJ whole genome shotgun (WGS) entry which is preliminary data.</text>
</comment>
<accession>A0AA39RVH5</accession>
<dbReference type="Gene3D" id="3.50.4.10">
    <property type="entry name" value="Hepatocyte Growth Factor"/>
    <property type="match status" value="1"/>
</dbReference>
<reference evidence="3" key="1">
    <citation type="journal article" date="2022" name="Plant J.">
        <title>Strategies of tolerance reflected in two North American maple genomes.</title>
        <authorList>
            <person name="McEvoy S.L."/>
            <person name="Sezen U.U."/>
            <person name="Trouern-Trend A."/>
            <person name="McMahon S.M."/>
            <person name="Schaberg P.G."/>
            <person name="Yang J."/>
            <person name="Wegrzyn J.L."/>
            <person name="Swenson N.G."/>
        </authorList>
    </citation>
    <scope>NUCLEOTIDE SEQUENCE</scope>
    <source>
        <strain evidence="3">NS2018</strain>
    </source>
</reference>
<dbReference type="PANTHER" id="PTHR32444">
    <property type="entry name" value="BULB-TYPE LECTIN DOMAIN-CONTAINING PROTEIN"/>
    <property type="match status" value="1"/>
</dbReference>
<dbReference type="SMART" id="SM00473">
    <property type="entry name" value="PAN_AP"/>
    <property type="match status" value="1"/>
</dbReference>
<dbReference type="Pfam" id="PF08276">
    <property type="entry name" value="PAN_2"/>
    <property type="match status" value="1"/>
</dbReference>
<dbReference type="PROSITE" id="PS50948">
    <property type="entry name" value="PAN"/>
    <property type="match status" value="1"/>
</dbReference>
<proteinExistence type="predicted"/>
<dbReference type="EMBL" id="JAUESC010000385">
    <property type="protein sequence ID" value="KAK0578700.1"/>
    <property type="molecule type" value="Genomic_DNA"/>
</dbReference>
<organism evidence="3 4">
    <name type="scientific">Acer saccharum</name>
    <name type="common">Sugar maple</name>
    <dbReference type="NCBI Taxonomy" id="4024"/>
    <lineage>
        <taxon>Eukaryota</taxon>
        <taxon>Viridiplantae</taxon>
        <taxon>Streptophyta</taxon>
        <taxon>Embryophyta</taxon>
        <taxon>Tracheophyta</taxon>
        <taxon>Spermatophyta</taxon>
        <taxon>Magnoliopsida</taxon>
        <taxon>eudicotyledons</taxon>
        <taxon>Gunneridae</taxon>
        <taxon>Pentapetalae</taxon>
        <taxon>rosids</taxon>
        <taxon>malvids</taxon>
        <taxon>Sapindales</taxon>
        <taxon>Sapindaceae</taxon>
        <taxon>Hippocastanoideae</taxon>
        <taxon>Acereae</taxon>
        <taxon>Acer</taxon>
    </lineage>
</organism>
<dbReference type="AlphaFoldDB" id="A0AA39RVH5"/>
<dbReference type="Proteomes" id="UP001168877">
    <property type="component" value="Unassembled WGS sequence"/>
</dbReference>
<feature type="domain" description="Apple" evidence="2">
    <location>
        <begin position="64"/>
        <end position="147"/>
    </location>
</feature>
<name>A0AA39RVH5_ACESA</name>
<dbReference type="InterPro" id="IPR003609">
    <property type="entry name" value="Pan_app"/>
</dbReference>
<feature type="signal peptide" evidence="1">
    <location>
        <begin position="1"/>
        <end position="23"/>
    </location>
</feature>
<evidence type="ECO:0000259" key="2">
    <source>
        <dbReference type="PROSITE" id="PS50948"/>
    </source>
</evidence>
<reference evidence="3" key="2">
    <citation type="submission" date="2023-06" db="EMBL/GenBank/DDBJ databases">
        <authorList>
            <person name="Swenson N.G."/>
            <person name="Wegrzyn J.L."/>
            <person name="Mcevoy S.L."/>
        </authorList>
    </citation>
    <scope>NUCLEOTIDE SEQUENCE</scope>
    <source>
        <strain evidence="3">NS2018</strain>
        <tissue evidence="3">Leaf</tissue>
    </source>
</reference>
<evidence type="ECO:0000256" key="1">
    <source>
        <dbReference type="SAM" id="SignalP"/>
    </source>
</evidence>
<gene>
    <name evidence="3" type="ORF">LWI29_014796</name>
</gene>
<keyword evidence="1" id="KW-0732">Signal</keyword>
<protein>
    <recommendedName>
        <fullName evidence="2">Apple domain-containing protein</fullName>
    </recommendedName>
</protein>
<dbReference type="CDD" id="cd01098">
    <property type="entry name" value="PAN_AP_plant"/>
    <property type="match status" value="1"/>
</dbReference>
<sequence length="165" mass="18571">MIGRSLFGPWKLSVMFMAGVGHLETVIQKNPICSCVRGFEPKNMEEWSRGNWTNGCIRKRLLLCDRTNQTGEVKKEDGFLKLETMKLPYFAEQSSVTVAECREPCLNNCSCIAYAYDAGIGCMTWTGSLIDLNKFSSEGADLYIRLAHSELGEFHDVLLILMLLC</sequence>
<evidence type="ECO:0000313" key="3">
    <source>
        <dbReference type="EMBL" id="KAK0578700.1"/>
    </source>
</evidence>
<feature type="chain" id="PRO_5041366516" description="Apple domain-containing protein" evidence="1">
    <location>
        <begin position="24"/>
        <end position="165"/>
    </location>
</feature>
<evidence type="ECO:0000313" key="4">
    <source>
        <dbReference type="Proteomes" id="UP001168877"/>
    </source>
</evidence>
<dbReference type="PANTHER" id="PTHR32444:SF198">
    <property type="entry name" value="BULB-TYPE LECTIN DOMAIN-CONTAINING PROTEIN"/>
    <property type="match status" value="1"/>
</dbReference>